<reference evidence="2 3" key="1">
    <citation type="journal article" date="2019" name="Int. J. Syst. Evol. Microbiol.">
        <title>The Global Catalogue of Microorganisms (GCM) 10K type strain sequencing project: providing services to taxonomists for standard genome sequencing and annotation.</title>
        <authorList>
            <consortium name="The Broad Institute Genomics Platform"/>
            <consortium name="The Broad Institute Genome Sequencing Center for Infectious Disease"/>
            <person name="Wu L."/>
            <person name="Ma J."/>
        </authorList>
    </citation>
    <scope>NUCLEOTIDE SEQUENCE [LARGE SCALE GENOMIC DNA]</scope>
    <source>
        <strain evidence="2 3">JCM 17504</strain>
    </source>
</reference>
<gene>
    <name evidence="2" type="ORF">GCM10025751_43670</name>
</gene>
<protein>
    <submittedName>
        <fullName evidence="2">Uncharacterized protein</fullName>
    </submittedName>
</protein>
<feature type="compositionally biased region" description="Basic and acidic residues" evidence="1">
    <location>
        <begin position="1"/>
        <end position="27"/>
    </location>
</feature>
<proteinExistence type="predicted"/>
<organism evidence="2 3">
    <name type="scientific">Haladaptatus pallidirubidus</name>
    <dbReference type="NCBI Taxonomy" id="1008152"/>
    <lineage>
        <taxon>Archaea</taxon>
        <taxon>Methanobacteriati</taxon>
        <taxon>Methanobacteriota</taxon>
        <taxon>Stenosarchaea group</taxon>
        <taxon>Halobacteria</taxon>
        <taxon>Halobacteriales</taxon>
        <taxon>Haladaptataceae</taxon>
        <taxon>Haladaptatus</taxon>
    </lineage>
</organism>
<dbReference type="Proteomes" id="UP001501729">
    <property type="component" value="Unassembled WGS sequence"/>
</dbReference>
<accession>A0AAV3UN96</accession>
<comment type="caution">
    <text evidence="2">The sequence shown here is derived from an EMBL/GenBank/DDBJ whole genome shotgun (WGS) entry which is preliminary data.</text>
</comment>
<dbReference type="EMBL" id="BAABKX010000018">
    <property type="protein sequence ID" value="GAA5059546.1"/>
    <property type="molecule type" value="Genomic_DNA"/>
</dbReference>
<feature type="region of interest" description="Disordered" evidence="1">
    <location>
        <begin position="1"/>
        <end position="28"/>
    </location>
</feature>
<evidence type="ECO:0000313" key="2">
    <source>
        <dbReference type="EMBL" id="GAA5059546.1"/>
    </source>
</evidence>
<name>A0AAV3UN96_9EURY</name>
<sequence>MDSDEKIDAGWENRYHVPNEEGKKNDSLNDIIPAVHRQKRRPASVPALLVAA</sequence>
<dbReference type="AlphaFoldDB" id="A0AAV3UN96"/>
<evidence type="ECO:0000256" key="1">
    <source>
        <dbReference type="SAM" id="MobiDB-lite"/>
    </source>
</evidence>
<evidence type="ECO:0000313" key="3">
    <source>
        <dbReference type="Proteomes" id="UP001501729"/>
    </source>
</evidence>
<keyword evidence="3" id="KW-1185">Reference proteome</keyword>